<protein>
    <submittedName>
        <fullName evidence="1">Uncharacterized protein</fullName>
    </submittedName>
</protein>
<dbReference type="RefSeq" id="WP_126421308.1">
    <property type="nucleotide sequence ID" value="NZ_AP019367.1"/>
</dbReference>
<sequence>MRRAIGALLALLALELALWAVMLADTMSAGASGPDSDLRPVVTDKPATEATTHIVIEGALP</sequence>
<dbReference type="GeneID" id="88848619"/>
<evidence type="ECO:0000313" key="1">
    <source>
        <dbReference type="EMBL" id="BBH49893.1"/>
    </source>
</evidence>
<dbReference type="Proteomes" id="UP000273154">
    <property type="component" value="Chromosome"/>
</dbReference>
<accession>A0A3G9JWZ3</accession>
<name>A0A3G9JWZ3_9ACTN</name>
<proteinExistence type="predicted"/>
<reference evidence="2" key="1">
    <citation type="submission" date="2018-11" db="EMBL/GenBank/DDBJ databases">
        <title>Comparative genomics of Parolsenella catena and Libanicoccus massiliensis: Reclassification of Libanicoccus massiliensis as Parolsenella massiliensis comb. nov.</title>
        <authorList>
            <person name="Sakamoto M."/>
            <person name="Ikeyama N."/>
            <person name="Murakami T."/>
            <person name="Mori H."/>
            <person name="Yuki M."/>
            <person name="Ohkuma M."/>
        </authorList>
    </citation>
    <scope>NUCLEOTIDE SEQUENCE [LARGE SCALE GENOMIC DNA]</scope>
    <source>
        <strain evidence="2">JCM 31932</strain>
    </source>
</reference>
<dbReference type="KEGG" id="pcat:Pcatena_04800"/>
<dbReference type="EMBL" id="AP019367">
    <property type="protein sequence ID" value="BBH49893.1"/>
    <property type="molecule type" value="Genomic_DNA"/>
</dbReference>
<gene>
    <name evidence="1" type="ORF">Pcatena_04800</name>
</gene>
<dbReference type="AlphaFoldDB" id="A0A3G9JWZ3"/>
<keyword evidence="2" id="KW-1185">Reference proteome</keyword>
<organism evidence="1 2">
    <name type="scientific">Parolsenella catena</name>
    <dbReference type="NCBI Taxonomy" id="2003188"/>
    <lineage>
        <taxon>Bacteria</taxon>
        <taxon>Bacillati</taxon>
        <taxon>Actinomycetota</taxon>
        <taxon>Coriobacteriia</taxon>
        <taxon>Coriobacteriales</taxon>
        <taxon>Atopobiaceae</taxon>
        <taxon>Parolsenella</taxon>
    </lineage>
</organism>
<evidence type="ECO:0000313" key="2">
    <source>
        <dbReference type="Proteomes" id="UP000273154"/>
    </source>
</evidence>